<dbReference type="PRINTS" id="PR00368">
    <property type="entry name" value="FADPNR"/>
</dbReference>
<dbReference type="InterPro" id="IPR001155">
    <property type="entry name" value="OxRdtase_FMN_N"/>
</dbReference>
<dbReference type="KEGG" id="eho:A9798_11950"/>
<keyword evidence="7 13" id="KW-0560">Oxidoreductase</keyword>
<dbReference type="STRING" id="93378.A9798_11950"/>
<dbReference type="InterPro" id="IPR051793">
    <property type="entry name" value="NADH:flavin_oxidoreductase"/>
</dbReference>
<comment type="similarity">
    <text evidence="3">In the N-terminal section; belongs to the NADH:flavin oxidoreductase/NADH oxidase family.</text>
</comment>
<dbReference type="GO" id="GO:0051536">
    <property type="term" value="F:iron-sulfur cluster binding"/>
    <property type="evidence" value="ECO:0007669"/>
    <property type="project" value="UniProtKB-KW"/>
</dbReference>
<dbReference type="GO" id="GO:0046872">
    <property type="term" value="F:metal ion binding"/>
    <property type="evidence" value="ECO:0007669"/>
    <property type="project" value="UniProtKB-KW"/>
</dbReference>
<name>A0A376DIN5_9GAMM</name>
<dbReference type="GO" id="GO:0016491">
    <property type="term" value="F:oxidoreductase activity"/>
    <property type="evidence" value="ECO:0007669"/>
    <property type="project" value="UniProtKB-KW"/>
</dbReference>
<evidence type="ECO:0000256" key="8">
    <source>
        <dbReference type="ARBA" id="ARBA00023004"/>
    </source>
</evidence>
<evidence type="ECO:0000313" key="14">
    <source>
        <dbReference type="Proteomes" id="UP000175893"/>
    </source>
</evidence>
<dbReference type="PRINTS" id="PR00411">
    <property type="entry name" value="PNDRDTASEI"/>
</dbReference>
<comment type="cofactor">
    <cofactor evidence="2">
        <name>[4Fe-4S] cluster</name>
        <dbReference type="ChEBI" id="CHEBI:49883"/>
    </cofactor>
</comment>
<feature type="domain" description="NADH:flavin oxidoreductase/NADH oxidase N-terminal" evidence="10">
    <location>
        <begin position="301"/>
        <end position="357"/>
    </location>
</feature>
<keyword evidence="4" id="KW-0285">Flavoprotein</keyword>
<dbReference type="SUPFAM" id="SSF51395">
    <property type="entry name" value="FMN-linked oxidoreductases"/>
    <property type="match status" value="1"/>
</dbReference>
<evidence type="ECO:0000256" key="3">
    <source>
        <dbReference type="ARBA" id="ARBA00011048"/>
    </source>
</evidence>
<keyword evidence="5" id="KW-0288">FMN</keyword>
<feature type="domain" description="FAD/NAD(P)-binding" evidence="11">
    <location>
        <begin position="401"/>
        <end position="648"/>
    </location>
</feature>
<comment type="cofactor">
    <cofactor evidence="1">
        <name>FMN</name>
        <dbReference type="ChEBI" id="CHEBI:58210"/>
    </cofactor>
</comment>
<dbReference type="RefSeq" id="WP_024523065.1">
    <property type="nucleotide sequence ID" value="NZ_CP016043.1"/>
</dbReference>
<protein>
    <submittedName>
        <fullName evidence="13">NADH oxidase</fullName>
        <ecNumber evidence="13">1.-.-.-</ecNumber>
    </submittedName>
    <submittedName>
        <fullName evidence="12">NADH:flavin oxidoreductase</fullName>
    </submittedName>
</protein>
<evidence type="ECO:0000256" key="9">
    <source>
        <dbReference type="ARBA" id="ARBA00023014"/>
    </source>
</evidence>
<dbReference type="InterPro" id="IPR036188">
    <property type="entry name" value="FAD/NAD-bd_sf"/>
</dbReference>
<accession>A0A376DIN5</accession>
<dbReference type="Gene3D" id="3.20.20.70">
    <property type="entry name" value="Aldolase class I"/>
    <property type="match status" value="1"/>
</dbReference>
<dbReference type="Proteomes" id="UP000175893">
    <property type="component" value="Chromosome"/>
</dbReference>
<dbReference type="Gene3D" id="3.40.50.720">
    <property type="entry name" value="NAD(P)-binding Rossmann-like Domain"/>
    <property type="match status" value="1"/>
</dbReference>
<keyword evidence="6" id="KW-0479">Metal-binding</keyword>
<dbReference type="EC" id="1.-.-.-" evidence="13"/>
<keyword evidence="9" id="KW-0411">Iron-sulfur</keyword>
<dbReference type="Pfam" id="PF07992">
    <property type="entry name" value="Pyr_redox_2"/>
    <property type="match status" value="1"/>
</dbReference>
<evidence type="ECO:0000259" key="11">
    <source>
        <dbReference type="Pfam" id="PF07992"/>
    </source>
</evidence>
<dbReference type="CDD" id="cd02803">
    <property type="entry name" value="OYE_like_FMN_family"/>
    <property type="match status" value="1"/>
</dbReference>
<reference evidence="13 15" key="2">
    <citation type="submission" date="2018-06" db="EMBL/GenBank/DDBJ databases">
        <authorList>
            <consortium name="Pathogen Informatics"/>
            <person name="Doyle S."/>
        </authorList>
    </citation>
    <scope>NUCLEOTIDE SEQUENCE [LARGE SCALE GENOMIC DNA]</scope>
    <source>
        <strain evidence="13 15">NCTC12121</strain>
    </source>
</reference>
<evidence type="ECO:0000259" key="10">
    <source>
        <dbReference type="Pfam" id="PF00724"/>
    </source>
</evidence>
<evidence type="ECO:0000256" key="6">
    <source>
        <dbReference type="ARBA" id="ARBA00022723"/>
    </source>
</evidence>
<evidence type="ECO:0000256" key="2">
    <source>
        <dbReference type="ARBA" id="ARBA00001966"/>
    </source>
</evidence>
<sequence length="683" mass="75738">MKYPLTFSPLALTAHCTLKNRLLKSGQSTWLWNQDGSAQNSRAADLYERIAQGGAAAIILGGCAIEETPGIYLGLWDDKFIAGLRHLAHRVQRHDCKLFAQFHHSGPAAWPRLGAPPISSSTLNIDEIPMKPPLANPCQGMTRQQIRQKQQQIVDACVRADRAGLDGMEIHAAHGYLLNSFLSRVWNRRDDEYGCQNVENRTRIVREILYAARQRCRPEFVLGVRINGREYGAAGAITITEAMENAVALEQAGAQFINVAGYGYGNAPFRYCPDYFPYPEPDDFMLPYMASWHDKGLWTDSARQIRKVVNVAVITAGRMDEDRAERILRDGDADLIGLGRTLWADPDFPRKVLQGHPEDIMRCTRCASCEDPVTQPRICRVNPSLGRERELAILPAPHPKRIMVIGAGPAGMEAARVAALRGHRVTLYDRAPVLGGRLRLAAMIKGCDVENVLPIYDWLTTQLAKSTVTLRLRTEVTPERVQREQPDAIVLASSGEYPLPAISGIDLPHVLSIKQLAKRAMLPLRLLGPQLLERLTHFYLPVGKRVVVLGGQIEGLQGAVFLRKRGRSVTVVESGAQVGNGIPERYLQRLLPWLQRNAVTLLTETRVLSIQRHQVIVCDQLGQRHTLPCDTVMVLMPQVPARDLAEALSPHVAELHQIGSALGAENGLLKHALLDGRRIGCTL</sequence>
<evidence type="ECO:0000313" key="15">
    <source>
        <dbReference type="Proteomes" id="UP000255248"/>
    </source>
</evidence>
<gene>
    <name evidence="12" type="ORF">A9798_11950</name>
    <name evidence="13" type="ORF">NCTC12121_02541</name>
</gene>
<reference evidence="12 14" key="1">
    <citation type="submission" date="2016-06" db="EMBL/GenBank/DDBJ databases">
        <title>Complete genome sequence of Edwardsiella hoshinae ATCC 35051.</title>
        <authorList>
            <person name="Reichley S.R."/>
            <person name="Waldbieser G.C."/>
            <person name="Lawrence M.L."/>
            <person name="Griffin M.J."/>
        </authorList>
    </citation>
    <scope>NUCLEOTIDE SEQUENCE [LARGE SCALE GENOMIC DNA]</scope>
    <source>
        <strain evidence="12 14">ATCC 35051</strain>
    </source>
</reference>
<dbReference type="AlphaFoldDB" id="A0A376DIN5"/>
<evidence type="ECO:0000256" key="5">
    <source>
        <dbReference type="ARBA" id="ARBA00022643"/>
    </source>
</evidence>
<keyword evidence="14" id="KW-1185">Reference proteome</keyword>
<dbReference type="EMBL" id="CP016043">
    <property type="protein sequence ID" value="AOV97590.1"/>
    <property type="molecule type" value="Genomic_DNA"/>
</dbReference>
<dbReference type="Gene3D" id="3.50.50.60">
    <property type="entry name" value="FAD/NAD(P)-binding domain"/>
    <property type="match status" value="1"/>
</dbReference>
<dbReference type="GO" id="GO:0010181">
    <property type="term" value="F:FMN binding"/>
    <property type="evidence" value="ECO:0007669"/>
    <property type="project" value="InterPro"/>
</dbReference>
<organism evidence="13 15">
    <name type="scientific">Edwardsiella hoshinae</name>
    <dbReference type="NCBI Taxonomy" id="93378"/>
    <lineage>
        <taxon>Bacteria</taxon>
        <taxon>Pseudomonadati</taxon>
        <taxon>Pseudomonadota</taxon>
        <taxon>Gammaproteobacteria</taxon>
        <taxon>Enterobacterales</taxon>
        <taxon>Hafniaceae</taxon>
        <taxon>Edwardsiella</taxon>
    </lineage>
</organism>
<dbReference type="PANTHER" id="PTHR42917">
    <property type="entry name" value="2,4-DIENOYL-COA REDUCTASE"/>
    <property type="match status" value="1"/>
</dbReference>
<dbReference type="Proteomes" id="UP000255248">
    <property type="component" value="Unassembled WGS sequence"/>
</dbReference>
<dbReference type="InterPro" id="IPR013785">
    <property type="entry name" value="Aldolase_TIM"/>
</dbReference>
<dbReference type="PANTHER" id="PTHR42917:SF2">
    <property type="entry name" value="2,4-DIENOYL-COA REDUCTASE [(2E)-ENOYL-COA-PRODUCING]"/>
    <property type="match status" value="1"/>
</dbReference>
<dbReference type="EMBL" id="UFXZ01000001">
    <property type="protein sequence ID" value="STC90275.1"/>
    <property type="molecule type" value="Genomic_DNA"/>
</dbReference>
<evidence type="ECO:0000313" key="12">
    <source>
        <dbReference type="EMBL" id="AOV97590.1"/>
    </source>
</evidence>
<feature type="domain" description="NADH:flavin oxidoreductase/NADH oxidase N-terminal" evidence="10">
    <location>
        <begin position="7"/>
        <end position="259"/>
    </location>
</feature>
<dbReference type="Pfam" id="PF00724">
    <property type="entry name" value="Oxidored_FMN"/>
    <property type="match status" value="2"/>
</dbReference>
<evidence type="ECO:0000256" key="1">
    <source>
        <dbReference type="ARBA" id="ARBA00001917"/>
    </source>
</evidence>
<evidence type="ECO:0000256" key="4">
    <source>
        <dbReference type="ARBA" id="ARBA00022630"/>
    </source>
</evidence>
<keyword evidence="8" id="KW-0408">Iron</keyword>
<evidence type="ECO:0000256" key="7">
    <source>
        <dbReference type="ARBA" id="ARBA00023002"/>
    </source>
</evidence>
<dbReference type="OrthoDB" id="8523426at2"/>
<evidence type="ECO:0000313" key="13">
    <source>
        <dbReference type="EMBL" id="STC90275.1"/>
    </source>
</evidence>
<proteinExistence type="inferred from homology"/>
<dbReference type="InterPro" id="IPR023753">
    <property type="entry name" value="FAD/NAD-binding_dom"/>
</dbReference>
<dbReference type="SUPFAM" id="SSF51905">
    <property type="entry name" value="FAD/NAD(P)-binding domain"/>
    <property type="match status" value="1"/>
</dbReference>